<dbReference type="EMBL" id="BMPE01000011">
    <property type="protein sequence ID" value="GGL10699.1"/>
    <property type="molecule type" value="Genomic_DNA"/>
</dbReference>
<accession>A0ABQ2FN82</accession>
<protein>
    <submittedName>
        <fullName evidence="2">Uncharacterized protein</fullName>
    </submittedName>
</protein>
<reference evidence="3" key="1">
    <citation type="journal article" date="2019" name="Int. J. Syst. Evol. Microbiol.">
        <title>The Global Catalogue of Microorganisms (GCM) 10K type strain sequencing project: providing services to taxonomists for standard genome sequencing and annotation.</title>
        <authorList>
            <consortium name="The Broad Institute Genomics Platform"/>
            <consortium name="The Broad Institute Genome Sequencing Center for Infectious Disease"/>
            <person name="Wu L."/>
            <person name="Ma J."/>
        </authorList>
    </citation>
    <scope>NUCLEOTIDE SEQUENCE [LARGE SCALE GENOMIC DNA]</scope>
    <source>
        <strain evidence="3">JCM 19173</strain>
    </source>
</reference>
<dbReference type="Proteomes" id="UP000604341">
    <property type="component" value="Unassembled WGS sequence"/>
</dbReference>
<feature type="chain" id="PRO_5045559176" evidence="1">
    <location>
        <begin position="21"/>
        <end position="42"/>
    </location>
</feature>
<evidence type="ECO:0000313" key="2">
    <source>
        <dbReference type="EMBL" id="GGL10699.1"/>
    </source>
</evidence>
<keyword evidence="1" id="KW-0732">Signal</keyword>
<evidence type="ECO:0000313" key="3">
    <source>
        <dbReference type="Proteomes" id="UP000604341"/>
    </source>
</evidence>
<comment type="caution">
    <text evidence="2">The sequence shown here is derived from an EMBL/GenBank/DDBJ whole genome shotgun (WGS) entry which is preliminary data.</text>
</comment>
<sequence length="42" mass="4258">MRKLIIALLVLTVSTSSALAEGTITLQGGVVIILPIPLPTGS</sequence>
<proteinExistence type="predicted"/>
<keyword evidence="3" id="KW-1185">Reference proteome</keyword>
<feature type="signal peptide" evidence="1">
    <location>
        <begin position="1"/>
        <end position="20"/>
    </location>
</feature>
<evidence type="ECO:0000256" key="1">
    <source>
        <dbReference type="SAM" id="SignalP"/>
    </source>
</evidence>
<dbReference type="RefSeq" id="WP_268239669.1">
    <property type="nucleotide sequence ID" value="NZ_BMPE01000011.1"/>
</dbReference>
<organism evidence="2 3">
    <name type="scientific">Deinococcus radiotolerans</name>
    <dbReference type="NCBI Taxonomy" id="1309407"/>
    <lineage>
        <taxon>Bacteria</taxon>
        <taxon>Thermotogati</taxon>
        <taxon>Deinococcota</taxon>
        <taxon>Deinococci</taxon>
        <taxon>Deinococcales</taxon>
        <taxon>Deinococcaceae</taxon>
        <taxon>Deinococcus</taxon>
    </lineage>
</organism>
<name>A0ABQ2FN82_9DEIO</name>
<gene>
    <name evidence="2" type="ORF">GCM10010844_31690</name>
</gene>